<dbReference type="AlphaFoldDB" id="A0A6A5BU41"/>
<dbReference type="Proteomes" id="UP000444721">
    <property type="component" value="Unassembled WGS sequence"/>
</dbReference>
<keyword evidence="3" id="KW-1185">Reference proteome</keyword>
<dbReference type="OMA" id="QKPQPFA"/>
<name>A0A6A5BU41_NAEFO</name>
<protein>
    <recommendedName>
        <fullName evidence="1">Rab3-GAP regulatory subunit N-terminal domain-containing protein</fullName>
    </recommendedName>
</protein>
<gene>
    <name evidence="2" type="ORF">FDP41_013210</name>
</gene>
<dbReference type="VEuPathDB" id="AmoebaDB:NF0027930"/>
<accession>A0A6A5BU41</accession>
<dbReference type="InterPro" id="IPR026059">
    <property type="entry name" value="Rab3GAP2"/>
</dbReference>
<dbReference type="InterPro" id="IPR036322">
    <property type="entry name" value="WD40_repeat_dom_sf"/>
</dbReference>
<evidence type="ECO:0000259" key="1">
    <source>
        <dbReference type="Pfam" id="PF14655"/>
    </source>
</evidence>
<dbReference type="PANTHER" id="PTHR12472">
    <property type="entry name" value="RAB3-GAP REGULATORY DOMAIN"/>
    <property type="match status" value="1"/>
</dbReference>
<dbReference type="VEuPathDB" id="AmoebaDB:FDP41_013210"/>
<dbReference type="InterPro" id="IPR015943">
    <property type="entry name" value="WD40/YVTN_repeat-like_dom_sf"/>
</dbReference>
<dbReference type="VEuPathDB" id="AmoebaDB:NfTy_036220"/>
<feature type="domain" description="Rab3-GAP regulatory subunit N-terminal" evidence="1">
    <location>
        <begin position="43"/>
        <end position="417"/>
    </location>
</feature>
<dbReference type="OrthoDB" id="360390at2759"/>
<dbReference type="Gene3D" id="2.130.10.10">
    <property type="entry name" value="YVTN repeat-like/Quinoprotein amine dehydrogenase"/>
    <property type="match status" value="1"/>
</dbReference>
<dbReference type="InterPro" id="IPR032839">
    <property type="entry name" value="RAB3GAP_N"/>
</dbReference>
<reference evidence="2 3" key="1">
    <citation type="journal article" date="2019" name="Sci. Rep.">
        <title>Nanopore sequencing improves the draft genome of the human pathogenic amoeba Naegleria fowleri.</title>
        <authorList>
            <person name="Liechti N."/>
            <person name="Schurch N."/>
            <person name="Bruggmann R."/>
            <person name="Wittwer M."/>
        </authorList>
    </citation>
    <scope>NUCLEOTIDE SEQUENCE [LARGE SCALE GENOMIC DNA]</scope>
    <source>
        <strain evidence="2 3">ATCC 30894</strain>
    </source>
</reference>
<organism evidence="2 3">
    <name type="scientific">Naegleria fowleri</name>
    <name type="common">Brain eating amoeba</name>
    <dbReference type="NCBI Taxonomy" id="5763"/>
    <lineage>
        <taxon>Eukaryota</taxon>
        <taxon>Discoba</taxon>
        <taxon>Heterolobosea</taxon>
        <taxon>Tetramitia</taxon>
        <taxon>Eutetramitia</taxon>
        <taxon>Vahlkampfiidae</taxon>
        <taxon>Naegleria</taxon>
    </lineage>
</organism>
<evidence type="ECO:0000313" key="3">
    <source>
        <dbReference type="Proteomes" id="UP000444721"/>
    </source>
</evidence>
<sequence>MQLLKLSSSLRDDLEWIGKELHETIFDYYQDLDSHDWFLNGSDTQMAVSLDCTYIAIAHLNTCFLSICEDHDYHLIQLENPCKYEGERITSLMWVSFKDNKNKENIFLLIGTSEGFLRIHSVSTNNIIHEDRFHDSPIVKIKSQSVFHYSLLPNYQKEIILIIYSNSLVTIDPTTFKKDLNNMLSSNHENDSYQFKKWILKDSTKTNDACCLYSYCCDVSIFEVMDVKSEFDIIGAGMKPTIAQYSTEEIDETSVKQRTRVTKIATTVANKVYNFASSWFWGSTQTKTSEEETSQQEEQIPKGAFIPLSNQFFDEKREIFVAELDYSGKLLATTDSLGRVMIFDLSSMTAMKIFKGYREAQCYWVVVGQDTMTLEQSASKSAELLLIFAPRRGILELRGMDGHRYFAMTVGTDKRLVKSSGRFIEGDRETSFKYPQFYLISQTDGSILRVSFENISIGDDQSMNGSKIGIAHSSTNMK</sequence>
<evidence type="ECO:0000313" key="2">
    <source>
        <dbReference type="EMBL" id="KAF0980727.1"/>
    </source>
</evidence>
<dbReference type="RefSeq" id="XP_044565440.1">
    <property type="nucleotide sequence ID" value="XM_044703816.1"/>
</dbReference>
<proteinExistence type="predicted"/>
<dbReference type="EMBL" id="VFQX01000017">
    <property type="protein sequence ID" value="KAF0980727.1"/>
    <property type="molecule type" value="Genomic_DNA"/>
</dbReference>
<dbReference type="PANTHER" id="PTHR12472:SF0">
    <property type="entry name" value="RAB3 GTPASE-ACTIVATING PROTEIN NON-CATALYTIC SUBUNIT"/>
    <property type="match status" value="1"/>
</dbReference>
<comment type="caution">
    <text evidence="2">The sequence shown here is derived from an EMBL/GenBank/DDBJ whole genome shotgun (WGS) entry which is preliminary data.</text>
</comment>
<dbReference type="GeneID" id="68120425"/>
<dbReference type="Pfam" id="PF14655">
    <property type="entry name" value="RAB3GAP2_N"/>
    <property type="match status" value="1"/>
</dbReference>
<dbReference type="SUPFAM" id="SSF50978">
    <property type="entry name" value="WD40 repeat-like"/>
    <property type="match status" value="1"/>
</dbReference>